<evidence type="ECO:0000313" key="11">
    <source>
        <dbReference type="Proteomes" id="UP000243900"/>
    </source>
</evidence>
<dbReference type="Pfam" id="PF00809">
    <property type="entry name" value="Pterin_bind"/>
    <property type="match status" value="1"/>
</dbReference>
<dbReference type="GO" id="GO:0004156">
    <property type="term" value="F:dihydropteroate synthase activity"/>
    <property type="evidence" value="ECO:0007669"/>
    <property type="project" value="UniProtKB-EC"/>
</dbReference>
<dbReference type="Proteomes" id="UP000243900">
    <property type="component" value="Unassembled WGS sequence"/>
</dbReference>
<dbReference type="InterPro" id="IPR006390">
    <property type="entry name" value="DHP_synth_dom"/>
</dbReference>
<comment type="catalytic activity">
    <reaction evidence="1">
        <text>(7,8-dihydropterin-6-yl)methyl diphosphate + 4-aminobenzoate = 7,8-dihydropteroate + diphosphate</text>
        <dbReference type="Rhea" id="RHEA:19949"/>
        <dbReference type="ChEBI" id="CHEBI:17836"/>
        <dbReference type="ChEBI" id="CHEBI:17839"/>
        <dbReference type="ChEBI" id="CHEBI:33019"/>
        <dbReference type="ChEBI" id="CHEBI:72950"/>
        <dbReference type="EC" id="2.5.1.15"/>
    </reaction>
</comment>
<dbReference type="PROSITE" id="PS00793">
    <property type="entry name" value="DHPS_2"/>
    <property type="match status" value="1"/>
</dbReference>
<comment type="caution">
    <text evidence="10">The sequence shown here is derived from an EMBL/GenBank/DDBJ whole genome shotgun (WGS) entry which is preliminary data.</text>
</comment>
<keyword evidence="11" id="KW-1185">Reference proteome</keyword>
<dbReference type="EC" id="2.5.1.15" evidence="4"/>
<evidence type="ECO:0000256" key="1">
    <source>
        <dbReference type="ARBA" id="ARBA00000012"/>
    </source>
</evidence>
<dbReference type="OrthoDB" id="9811744at2"/>
<protein>
    <recommendedName>
        <fullName evidence="4">dihydropteroate synthase</fullName>
        <ecNumber evidence="4">2.5.1.15</ecNumber>
    </recommendedName>
</protein>
<feature type="domain" description="Pterin-binding" evidence="9">
    <location>
        <begin position="1"/>
        <end position="251"/>
    </location>
</feature>
<proteinExistence type="predicted"/>
<keyword evidence="6" id="KW-0479">Metal-binding</keyword>
<keyword evidence="5" id="KW-0808">Transferase</keyword>
<evidence type="ECO:0000256" key="7">
    <source>
        <dbReference type="ARBA" id="ARBA00022842"/>
    </source>
</evidence>
<dbReference type="Gene3D" id="3.20.20.20">
    <property type="entry name" value="Dihydropteroate synthase-like"/>
    <property type="match status" value="1"/>
</dbReference>
<dbReference type="InterPro" id="IPR045031">
    <property type="entry name" value="DHP_synth-like"/>
</dbReference>
<keyword evidence="7" id="KW-0460">Magnesium</keyword>
<accession>A0A2P6AVH4</accession>
<evidence type="ECO:0000256" key="4">
    <source>
        <dbReference type="ARBA" id="ARBA00012458"/>
    </source>
</evidence>
<comment type="cofactor">
    <cofactor evidence="2">
        <name>Mg(2+)</name>
        <dbReference type="ChEBI" id="CHEBI:18420"/>
    </cofactor>
</comment>
<evidence type="ECO:0000313" key="10">
    <source>
        <dbReference type="EMBL" id="PQA52337.1"/>
    </source>
</evidence>
<sequence length="267" mass="28032">MGILNVTPDSFSDGGRYVSLDAALRQAEQMLAEGARLIDVGAESTRPGAAAVGEQEELDRLLPVVEGIAARLDVVISVDTSTPSAIRESARLGAGLINDVRSLTRPGALAEAVASGLPVCLMHMHGEPDIMQRSPRYDDVLADVLGFLRERADACIAAGVLPARLVFDPGFGFGKSLAHNLLLLREFSALRALGGPLLVGVSRKSMLGGVLNGAPVDQRLHAGNAAALLAVERGARIVRTHDVRAMADVLALWQAQAEVGRVSGTEH</sequence>
<dbReference type="PROSITE" id="PS50972">
    <property type="entry name" value="PTERIN_BINDING"/>
    <property type="match status" value="1"/>
</dbReference>
<evidence type="ECO:0000256" key="5">
    <source>
        <dbReference type="ARBA" id="ARBA00022679"/>
    </source>
</evidence>
<gene>
    <name evidence="10" type="primary">folP</name>
    <name evidence="10" type="ORF">C5O18_00175</name>
</gene>
<evidence type="ECO:0000256" key="6">
    <source>
        <dbReference type="ARBA" id="ARBA00022723"/>
    </source>
</evidence>
<evidence type="ECO:0000259" key="9">
    <source>
        <dbReference type="PROSITE" id="PS50972"/>
    </source>
</evidence>
<dbReference type="InterPro" id="IPR011005">
    <property type="entry name" value="Dihydropteroate_synth-like_sf"/>
</dbReference>
<evidence type="ECO:0000256" key="8">
    <source>
        <dbReference type="ARBA" id="ARBA00022909"/>
    </source>
</evidence>
<reference evidence="11" key="1">
    <citation type="submission" date="2018-02" db="EMBL/GenBank/DDBJ databases">
        <title>Genome sequencing of Solimonas sp. HR-BB.</title>
        <authorList>
            <person name="Lee Y."/>
            <person name="Jeon C.O."/>
        </authorList>
    </citation>
    <scope>NUCLEOTIDE SEQUENCE [LARGE SCALE GENOMIC DNA]</scope>
    <source>
        <strain evidence="11">HR-E</strain>
    </source>
</reference>
<evidence type="ECO:0000256" key="3">
    <source>
        <dbReference type="ARBA" id="ARBA00004763"/>
    </source>
</evidence>
<dbReference type="GO" id="GO:0005829">
    <property type="term" value="C:cytosol"/>
    <property type="evidence" value="ECO:0007669"/>
    <property type="project" value="TreeGrafter"/>
</dbReference>
<dbReference type="GO" id="GO:0046654">
    <property type="term" value="P:tetrahydrofolate biosynthetic process"/>
    <property type="evidence" value="ECO:0007669"/>
    <property type="project" value="TreeGrafter"/>
</dbReference>
<dbReference type="InterPro" id="IPR000489">
    <property type="entry name" value="Pterin-binding_dom"/>
</dbReference>
<dbReference type="AlphaFoldDB" id="A0A2P6AVH4"/>
<keyword evidence="8" id="KW-0289">Folate biosynthesis</keyword>
<dbReference type="EMBL" id="PTQZ01000002">
    <property type="protein sequence ID" value="PQA52337.1"/>
    <property type="molecule type" value="Genomic_DNA"/>
</dbReference>
<dbReference type="GO" id="GO:0046872">
    <property type="term" value="F:metal ion binding"/>
    <property type="evidence" value="ECO:0007669"/>
    <property type="project" value="UniProtKB-KW"/>
</dbReference>
<dbReference type="PANTHER" id="PTHR20941">
    <property type="entry name" value="FOLATE SYNTHESIS PROTEINS"/>
    <property type="match status" value="1"/>
</dbReference>
<dbReference type="GO" id="GO:0046656">
    <property type="term" value="P:folic acid biosynthetic process"/>
    <property type="evidence" value="ECO:0007669"/>
    <property type="project" value="UniProtKB-KW"/>
</dbReference>
<dbReference type="NCBIfam" id="TIGR01496">
    <property type="entry name" value="DHPS"/>
    <property type="match status" value="1"/>
</dbReference>
<dbReference type="CDD" id="cd00739">
    <property type="entry name" value="DHPS"/>
    <property type="match status" value="1"/>
</dbReference>
<dbReference type="PANTHER" id="PTHR20941:SF1">
    <property type="entry name" value="FOLIC ACID SYNTHESIS PROTEIN FOL1"/>
    <property type="match status" value="1"/>
</dbReference>
<name>A0A2P6AVH4_9GAMM</name>
<comment type="pathway">
    <text evidence="3">Cofactor biosynthesis; tetrahydrofolate biosynthesis; 7,8-dihydrofolate from 2-amino-4-hydroxy-6-hydroxymethyl-7,8-dihydropteridine diphosphate and 4-aminobenzoate: step 1/2.</text>
</comment>
<organism evidence="10 11">
    <name type="scientific">Amnimonas aquatica</name>
    <dbReference type="NCBI Taxonomy" id="2094561"/>
    <lineage>
        <taxon>Bacteria</taxon>
        <taxon>Pseudomonadati</taxon>
        <taxon>Pseudomonadota</taxon>
        <taxon>Gammaproteobacteria</taxon>
        <taxon>Moraxellales</taxon>
        <taxon>Moraxellaceae</taxon>
        <taxon>Amnimonas</taxon>
    </lineage>
</organism>
<evidence type="ECO:0000256" key="2">
    <source>
        <dbReference type="ARBA" id="ARBA00001946"/>
    </source>
</evidence>
<dbReference type="SUPFAM" id="SSF51717">
    <property type="entry name" value="Dihydropteroate synthetase-like"/>
    <property type="match status" value="1"/>
</dbReference>